<evidence type="ECO:0000256" key="2">
    <source>
        <dbReference type="ARBA" id="ARBA00012759"/>
    </source>
</evidence>
<evidence type="ECO:0000256" key="7">
    <source>
        <dbReference type="SAM" id="MobiDB-lite"/>
    </source>
</evidence>
<evidence type="ECO:0000256" key="5">
    <source>
        <dbReference type="ARBA" id="ARBA00022801"/>
    </source>
</evidence>
<keyword evidence="9" id="KW-1185">Reference proteome</keyword>
<dbReference type="InterPro" id="IPR038765">
    <property type="entry name" value="Papain-like_cys_pep_sf"/>
</dbReference>
<name>A0A0K0CT37_ANGCA</name>
<dbReference type="InterPro" id="IPR044635">
    <property type="entry name" value="UBP14-like"/>
</dbReference>
<keyword evidence="5" id="KW-0378">Hydrolase</keyword>
<dbReference type="PANTHER" id="PTHR43982:SF6">
    <property type="entry name" value="UBIQUITIN CARBOXYL-TERMINAL HYDROLASE 2-RELATED"/>
    <property type="match status" value="1"/>
</dbReference>
<dbReference type="GO" id="GO:0016579">
    <property type="term" value="P:protein deubiquitination"/>
    <property type="evidence" value="ECO:0007669"/>
    <property type="project" value="InterPro"/>
</dbReference>
<accession>A0A0K0CT37</accession>
<keyword evidence="6" id="KW-0788">Thiol protease</keyword>
<dbReference type="AlphaFoldDB" id="A0A0K0CT37"/>
<evidence type="ECO:0000313" key="10">
    <source>
        <dbReference type="WBParaSite" id="ACAC_0000019801-mRNA-1"/>
    </source>
</evidence>
<dbReference type="InterPro" id="IPR028889">
    <property type="entry name" value="USP"/>
</dbReference>
<reference evidence="9" key="1">
    <citation type="submission" date="2012-09" db="EMBL/GenBank/DDBJ databases">
        <authorList>
            <person name="Martin A.A."/>
        </authorList>
    </citation>
    <scope>NUCLEOTIDE SEQUENCE</scope>
</reference>
<keyword evidence="4" id="KW-0833">Ubl conjugation pathway</keyword>
<feature type="domain" description="USP" evidence="8">
    <location>
        <begin position="1"/>
        <end position="184"/>
    </location>
</feature>
<protein>
    <recommendedName>
        <fullName evidence="2">ubiquitinyl hydrolase 1</fullName>
        <ecNumber evidence="2">3.4.19.12</ecNumber>
    </recommendedName>
</protein>
<evidence type="ECO:0000259" key="8">
    <source>
        <dbReference type="PROSITE" id="PS50235"/>
    </source>
</evidence>
<dbReference type="SUPFAM" id="SSF54001">
    <property type="entry name" value="Cysteine proteinases"/>
    <property type="match status" value="1"/>
</dbReference>
<proteinExistence type="predicted"/>
<organism evidence="9 10">
    <name type="scientific">Angiostrongylus cantonensis</name>
    <name type="common">Rat lungworm</name>
    <dbReference type="NCBI Taxonomy" id="6313"/>
    <lineage>
        <taxon>Eukaryota</taxon>
        <taxon>Metazoa</taxon>
        <taxon>Ecdysozoa</taxon>
        <taxon>Nematoda</taxon>
        <taxon>Chromadorea</taxon>
        <taxon>Rhabditida</taxon>
        <taxon>Rhabditina</taxon>
        <taxon>Rhabditomorpha</taxon>
        <taxon>Strongyloidea</taxon>
        <taxon>Metastrongylidae</taxon>
        <taxon>Angiostrongylus</taxon>
    </lineage>
</organism>
<dbReference type="GO" id="GO:0061136">
    <property type="term" value="P:regulation of proteasomal protein catabolic process"/>
    <property type="evidence" value="ECO:0007669"/>
    <property type="project" value="TreeGrafter"/>
</dbReference>
<comment type="catalytic activity">
    <reaction evidence="1">
        <text>Thiol-dependent hydrolysis of ester, thioester, amide, peptide and isopeptide bonds formed by the C-terminal Gly of ubiquitin (a 76-residue protein attached to proteins as an intracellular targeting signal).</text>
        <dbReference type="EC" id="3.4.19.12"/>
    </reaction>
</comment>
<keyword evidence="3" id="KW-0645">Protease</keyword>
<dbReference type="InterPro" id="IPR001394">
    <property type="entry name" value="Peptidase_C19_UCH"/>
</dbReference>
<dbReference type="WBParaSite" id="ACAC_0000019801-mRNA-1">
    <property type="protein sequence ID" value="ACAC_0000019801-mRNA-1"/>
    <property type="gene ID" value="ACAC_0000019801"/>
</dbReference>
<dbReference type="STRING" id="6313.A0A0K0CT37"/>
<dbReference type="GO" id="GO:0004843">
    <property type="term" value="F:cysteine-type deubiquitinase activity"/>
    <property type="evidence" value="ECO:0007669"/>
    <property type="project" value="UniProtKB-EC"/>
</dbReference>
<dbReference type="PROSITE" id="PS00973">
    <property type="entry name" value="USP_2"/>
    <property type="match status" value="1"/>
</dbReference>
<dbReference type="Gene3D" id="3.90.70.10">
    <property type="entry name" value="Cysteine proteinases"/>
    <property type="match status" value="2"/>
</dbReference>
<dbReference type="InterPro" id="IPR018200">
    <property type="entry name" value="USP_CS"/>
</dbReference>
<feature type="region of interest" description="Disordered" evidence="7">
    <location>
        <begin position="248"/>
        <end position="274"/>
    </location>
</feature>
<dbReference type="EC" id="3.4.19.12" evidence="2"/>
<evidence type="ECO:0000313" key="9">
    <source>
        <dbReference type="Proteomes" id="UP000035642"/>
    </source>
</evidence>
<dbReference type="GO" id="GO:0070628">
    <property type="term" value="F:proteasome binding"/>
    <property type="evidence" value="ECO:0007669"/>
    <property type="project" value="TreeGrafter"/>
</dbReference>
<dbReference type="Proteomes" id="UP000035642">
    <property type="component" value="Unassembled WGS sequence"/>
</dbReference>
<evidence type="ECO:0000256" key="6">
    <source>
        <dbReference type="ARBA" id="ARBA00022807"/>
    </source>
</evidence>
<dbReference type="PROSITE" id="PS50235">
    <property type="entry name" value="USP_3"/>
    <property type="match status" value="1"/>
</dbReference>
<sequence>MFRAIAESLISQGPSGNRSYVSSLPSNPEELLRKEGVSVGLHNTGNTCWFNVVAQLLFHLPRFRRIVYEHGSRSSSLDKKETSQVRFSQLCAREAELVKMIDEIYEQDDLKRHRYQLHAVAIHQGHANAGHYWAYKVVSLGNNDMQWEKFNDQRVDCATWNDIETEAIGGTRTTSAYFLLYVSSAAEPWLFSSELLFQLFIHFSSSVIRKSCFLGDTPASFFLNDDIRKQVENENAHLESEVERYRCTQNEDGKGNEEMYDVPSDDRGSELSPPSLPFTETDLLTGTPVEKVCCAVIKAILLSFCFHW</sequence>
<dbReference type="Pfam" id="PF00443">
    <property type="entry name" value="UCH"/>
    <property type="match status" value="1"/>
</dbReference>
<dbReference type="PANTHER" id="PTHR43982">
    <property type="entry name" value="UBIQUITIN CARBOXYL-TERMINAL HYDROLASE"/>
    <property type="match status" value="1"/>
</dbReference>
<dbReference type="GO" id="GO:0043161">
    <property type="term" value="P:proteasome-mediated ubiquitin-dependent protein catabolic process"/>
    <property type="evidence" value="ECO:0007669"/>
    <property type="project" value="InterPro"/>
</dbReference>
<evidence type="ECO:0000256" key="1">
    <source>
        <dbReference type="ARBA" id="ARBA00000707"/>
    </source>
</evidence>
<reference evidence="10" key="2">
    <citation type="submission" date="2017-02" db="UniProtKB">
        <authorList>
            <consortium name="WormBaseParasite"/>
        </authorList>
    </citation>
    <scope>IDENTIFICATION</scope>
</reference>
<evidence type="ECO:0000256" key="4">
    <source>
        <dbReference type="ARBA" id="ARBA00022786"/>
    </source>
</evidence>
<evidence type="ECO:0000256" key="3">
    <source>
        <dbReference type="ARBA" id="ARBA00022670"/>
    </source>
</evidence>
<feature type="compositionally biased region" description="Basic and acidic residues" evidence="7">
    <location>
        <begin position="248"/>
        <end position="257"/>
    </location>
</feature>